<keyword evidence="4" id="KW-1185">Reference proteome</keyword>
<protein>
    <submittedName>
        <fullName evidence="3">LmbE family N-acetylglucosaminyl deacetylase</fullName>
    </submittedName>
</protein>
<proteinExistence type="predicted"/>
<accession>A0ABU1PVV4</accession>
<organism evidence="3 4">
    <name type="scientific">Saccharothrix longispora</name>
    <dbReference type="NCBI Taxonomy" id="33920"/>
    <lineage>
        <taxon>Bacteria</taxon>
        <taxon>Bacillati</taxon>
        <taxon>Actinomycetota</taxon>
        <taxon>Actinomycetes</taxon>
        <taxon>Pseudonocardiales</taxon>
        <taxon>Pseudonocardiaceae</taxon>
        <taxon>Saccharothrix</taxon>
    </lineage>
</organism>
<dbReference type="PANTHER" id="PTHR12993">
    <property type="entry name" value="N-ACETYLGLUCOSAMINYL-PHOSPHATIDYLINOSITOL DE-N-ACETYLASE-RELATED"/>
    <property type="match status" value="1"/>
</dbReference>
<feature type="chain" id="PRO_5047060651" evidence="2">
    <location>
        <begin position="27"/>
        <end position="298"/>
    </location>
</feature>
<keyword evidence="2" id="KW-0732">Signal</keyword>
<dbReference type="Proteomes" id="UP001268819">
    <property type="component" value="Unassembled WGS sequence"/>
</dbReference>
<sequence length="298" mass="32865">MFGSRTRQVAALVAAVLVTTAAPAPAEPARTTLGFVAHQDDDLLFMNPDILSDVQAGHAVWVVYLTAGELPCDEGFPACGMAYADMRVHGERAAYARAAKVPNRWVYEAMWFNGHEVPTNRLEGTDVRLVFTFVHAAGGSDQCGDLYRLAHQPGFVARPIDGRAAYTRASFVEMLRDVIHTAGPDLIRSQSSIGHRQPDPDHVDHVAGAVLAAEADTDAAGNTLVRRDEYDGYVIRQYPDNVAGYWRDEKTAVWDRYWPHDPALGPDSWREVMGRQYSPDGRVFHPGVPWVPPGDIRC</sequence>
<dbReference type="Gene3D" id="3.40.50.10320">
    <property type="entry name" value="LmbE-like"/>
    <property type="match status" value="1"/>
</dbReference>
<name>A0ABU1PVV4_9PSEU</name>
<comment type="caution">
    <text evidence="3">The sequence shown here is derived from an EMBL/GenBank/DDBJ whole genome shotgun (WGS) entry which is preliminary data.</text>
</comment>
<feature type="signal peptide" evidence="2">
    <location>
        <begin position="1"/>
        <end position="26"/>
    </location>
</feature>
<evidence type="ECO:0000313" key="3">
    <source>
        <dbReference type="EMBL" id="MDR6594754.1"/>
    </source>
</evidence>
<dbReference type="EMBL" id="JAVDSG010000001">
    <property type="protein sequence ID" value="MDR6594754.1"/>
    <property type="molecule type" value="Genomic_DNA"/>
</dbReference>
<evidence type="ECO:0000256" key="2">
    <source>
        <dbReference type="SAM" id="SignalP"/>
    </source>
</evidence>
<evidence type="ECO:0000313" key="4">
    <source>
        <dbReference type="Proteomes" id="UP001268819"/>
    </source>
</evidence>
<dbReference type="SUPFAM" id="SSF102588">
    <property type="entry name" value="LmbE-like"/>
    <property type="match status" value="1"/>
</dbReference>
<evidence type="ECO:0000256" key="1">
    <source>
        <dbReference type="ARBA" id="ARBA00022833"/>
    </source>
</evidence>
<gene>
    <name evidence="3" type="ORF">J2S66_003138</name>
</gene>
<dbReference type="RefSeq" id="WP_310307775.1">
    <property type="nucleotide sequence ID" value="NZ_BAAAXB010000001.1"/>
</dbReference>
<dbReference type="InterPro" id="IPR003737">
    <property type="entry name" value="GlcNAc_PI_deacetylase-related"/>
</dbReference>
<keyword evidence="1" id="KW-0862">Zinc</keyword>
<dbReference type="PANTHER" id="PTHR12993:SF23">
    <property type="entry name" value="N-ACETYLGLUCOSAMINYLPHOSPHATIDYLINOSITOL DEACETYLASE"/>
    <property type="match status" value="1"/>
</dbReference>
<dbReference type="InterPro" id="IPR024078">
    <property type="entry name" value="LmbE-like_dom_sf"/>
</dbReference>
<dbReference type="Pfam" id="PF02585">
    <property type="entry name" value="PIG-L"/>
    <property type="match status" value="1"/>
</dbReference>
<reference evidence="3 4" key="1">
    <citation type="submission" date="2023-07" db="EMBL/GenBank/DDBJ databases">
        <title>Sequencing the genomes of 1000 actinobacteria strains.</title>
        <authorList>
            <person name="Klenk H.-P."/>
        </authorList>
    </citation>
    <scope>NUCLEOTIDE SEQUENCE [LARGE SCALE GENOMIC DNA]</scope>
    <source>
        <strain evidence="3 4">DSM 43749</strain>
    </source>
</reference>